<proteinExistence type="predicted"/>
<name>A0A553SIL4_NIACI</name>
<accession>A0A553SIL4</accession>
<dbReference type="Proteomes" id="UP000319837">
    <property type="component" value="Unassembled WGS sequence"/>
</dbReference>
<dbReference type="AlphaFoldDB" id="A0A553SIL4"/>
<reference evidence="2" key="1">
    <citation type="submission" date="2018-10" db="EMBL/GenBank/DDBJ databases">
        <title>FDA dAtabase for Regulatory Grade micrObial Sequences (FDA-ARGOS): Supporting development and validation of Infectious Disease Dx tests.</title>
        <authorList>
            <person name="Minogue T."/>
            <person name="Wolcott M."/>
            <person name="Wasieloski L."/>
            <person name="Aguilar W."/>
            <person name="Moore D."/>
            <person name="Tallon L."/>
            <person name="Sadzewicz L."/>
            <person name="Sengamalay N."/>
            <person name="Ott S."/>
            <person name="Godinez A."/>
            <person name="Nagaraj S."/>
            <person name="Vavikolanu K."/>
            <person name="Vyas G."/>
            <person name="Nadendla S."/>
            <person name="George J."/>
            <person name="Sichtig H."/>
        </authorList>
    </citation>
    <scope>NUCLEOTIDE SEQUENCE [LARGE SCALE GENOMIC DNA]</scope>
    <source>
        <strain evidence="2">FDAARGOS_343</strain>
    </source>
</reference>
<dbReference type="EMBL" id="RIBP01000004">
    <property type="protein sequence ID" value="TRZ36812.1"/>
    <property type="molecule type" value="Genomic_DNA"/>
</dbReference>
<organism evidence="1 2">
    <name type="scientific">Niallia circulans</name>
    <name type="common">Bacillus circulans</name>
    <dbReference type="NCBI Taxonomy" id="1397"/>
    <lineage>
        <taxon>Bacteria</taxon>
        <taxon>Bacillati</taxon>
        <taxon>Bacillota</taxon>
        <taxon>Bacilli</taxon>
        <taxon>Bacillales</taxon>
        <taxon>Bacillaceae</taxon>
        <taxon>Niallia</taxon>
    </lineage>
</organism>
<evidence type="ECO:0000313" key="1">
    <source>
        <dbReference type="EMBL" id="TRZ36812.1"/>
    </source>
</evidence>
<sequence>MLFYDKPKKVFLHNDLLAYESEENDKQLIYHFKTGYVTALGEYSSNYDNEMDKAYIIYNGEDVISVHRSILRIVD</sequence>
<evidence type="ECO:0000313" key="2">
    <source>
        <dbReference type="Proteomes" id="UP000319837"/>
    </source>
</evidence>
<dbReference type="RefSeq" id="WP_185765209.1">
    <property type="nucleotide sequence ID" value="NZ_RIBP01000004.1"/>
</dbReference>
<comment type="caution">
    <text evidence="1">The sequence shown here is derived from an EMBL/GenBank/DDBJ whole genome shotgun (WGS) entry which is preliminary data.</text>
</comment>
<protein>
    <submittedName>
        <fullName evidence="1">Uncharacterized protein</fullName>
    </submittedName>
</protein>
<gene>
    <name evidence="1" type="ORF">CEQ21_14975</name>
</gene>